<dbReference type="EMBL" id="MN739140">
    <property type="protein sequence ID" value="QHS90541.1"/>
    <property type="molecule type" value="Genomic_DNA"/>
</dbReference>
<keyword evidence="1" id="KW-0812">Transmembrane</keyword>
<evidence type="ECO:0000313" key="2">
    <source>
        <dbReference type="EMBL" id="QHS90541.1"/>
    </source>
</evidence>
<sequence>MKQTSTLKNITILLASYDLHRHITQNYVWLTKMTVIFLLFFVILLLLVIYRILNDVERFMMFNIPSRYICPTRNQSYDMRGDAAVIPRVELPVNNSEFGPYDPIMCQQRRMS</sequence>
<reference evidence="2" key="1">
    <citation type="journal article" date="2020" name="Nature">
        <title>Giant virus diversity and host interactions through global metagenomics.</title>
        <authorList>
            <person name="Schulz F."/>
            <person name="Roux S."/>
            <person name="Paez-Espino D."/>
            <person name="Jungbluth S."/>
            <person name="Walsh D.A."/>
            <person name="Denef V.J."/>
            <person name="McMahon K.D."/>
            <person name="Konstantinidis K.T."/>
            <person name="Eloe-Fadrosh E.A."/>
            <person name="Kyrpides N.C."/>
            <person name="Woyke T."/>
        </authorList>
    </citation>
    <scope>NUCLEOTIDE SEQUENCE</scope>
    <source>
        <strain evidence="2">GVMAG-M-3300010354-11</strain>
    </source>
</reference>
<proteinExistence type="predicted"/>
<accession>A0A6C0BFH5</accession>
<keyword evidence="1" id="KW-0472">Membrane</keyword>
<dbReference type="AlphaFoldDB" id="A0A6C0BFH5"/>
<protein>
    <submittedName>
        <fullName evidence="2">Uncharacterized protein</fullName>
    </submittedName>
</protein>
<organism evidence="2">
    <name type="scientific">viral metagenome</name>
    <dbReference type="NCBI Taxonomy" id="1070528"/>
    <lineage>
        <taxon>unclassified sequences</taxon>
        <taxon>metagenomes</taxon>
        <taxon>organismal metagenomes</taxon>
    </lineage>
</organism>
<evidence type="ECO:0000256" key="1">
    <source>
        <dbReference type="SAM" id="Phobius"/>
    </source>
</evidence>
<keyword evidence="1" id="KW-1133">Transmembrane helix</keyword>
<feature type="transmembrane region" description="Helical" evidence="1">
    <location>
        <begin position="27"/>
        <end position="53"/>
    </location>
</feature>
<name>A0A6C0BFH5_9ZZZZ</name>